<dbReference type="AlphaFoldDB" id="A0A7S7SIF9"/>
<dbReference type="InterPro" id="IPR011045">
    <property type="entry name" value="N2O_reductase_N"/>
</dbReference>
<evidence type="ECO:0008006" key="5">
    <source>
        <dbReference type="Google" id="ProtNLM"/>
    </source>
</evidence>
<dbReference type="Pfam" id="PF04185">
    <property type="entry name" value="Phosphoesterase"/>
    <property type="match status" value="1"/>
</dbReference>
<dbReference type="Gene3D" id="3.40.720.10">
    <property type="entry name" value="Alkaline Phosphatase, subunit A"/>
    <property type="match status" value="1"/>
</dbReference>
<dbReference type="EMBL" id="CP063849">
    <property type="protein sequence ID" value="QOY86034.1"/>
    <property type="molecule type" value="Genomic_DNA"/>
</dbReference>
<accession>A0A7S7SIF9</accession>
<evidence type="ECO:0000256" key="2">
    <source>
        <dbReference type="SAM" id="SignalP"/>
    </source>
</evidence>
<evidence type="ECO:0000256" key="1">
    <source>
        <dbReference type="ARBA" id="ARBA00022801"/>
    </source>
</evidence>
<dbReference type="SUPFAM" id="SSF50974">
    <property type="entry name" value="Nitrous oxide reductase, N-terminal domain"/>
    <property type="match status" value="1"/>
</dbReference>
<keyword evidence="2" id="KW-0732">Signal</keyword>
<dbReference type="InterPro" id="IPR051200">
    <property type="entry name" value="Host-pathogen_enzymatic-act"/>
</dbReference>
<feature type="signal peptide" evidence="2">
    <location>
        <begin position="1"/>
        <end position="21"/>
    </location>
</feature>
<name>A0A7S7SIF9_PALFE</name>
<keyword evidence="4" id="KW-1185">Reference proteome</keyword>
<dbReference type="SUPFAM" id="SSF53649">
    <property type="entry name" value="Alkaline phosphatase-like"/>
    <property type="match status" value="1"/>
</dbReference>
<proteinExistence type="predicted"/>
<dbReference type="RefSeq" id="WP_194447703.1">
    <property type="nucleotide sequence ID" value="NZ_CP063849.1"/>
</dbReference>
<organism evidence="3 4">
    <name type="scientific">Paludibaculum fermentans</name>
    <dbReference type="NCBI Taxonomy" id="1473598"/>
    <lineage>
        <taxon>Bacteria</taxon>
        <taxon>Pseudomonadati</taxon>
        <taxon>Acidobacteriota</taxon>
        <taxon>Terriglobia</taxon>
        <taxon>Bryobacterales</taxon>
        <taxon>Bryobacteraceae</taxon>
        <taxon>Paludibaculum</taxon>
    </lineage>
</organism>
<keyword evidence="1" id="KW-0378">Hydrolase</keyword>
<dbReference type="PANTHER" id="PTHR47197">
    <property type="entry name" value="PROTEIN NIRF"/>
    <property type="match status" value="1"/>
</dbReference>
<feature type="chain" id="PRO_5032306139" description="Phosphoesterase" evidence="2">
    <location>
        <begin position="22"/>
        <end position="754"/>
    </location>
</feature>
<dbReference type="Proteomes" id="UP000593892">
    <property type="component" value="Chromosome"/>
</dbReference>
<dbReference type="InterPro" id="IPR015943">
    <property type="entry name" value="WD40/YVTN_repeat-like_dom_sf"/>
</dbReference>
<dbReference type="PANTHER" id="PTHR47197:SF3">
    <property type="entry name" value="DIHYDRO-HEME D1 DEHYDROGENASE"/>
    <property type="match status" value="1"/>
</dbReference>
<sequence>MRMPIRIAVFAGALAAAGALISQTGDPRRVGPTMNGGFLLNTGWLLKPAGRQVPLQTLPMASALSPSGKFLVILQAGAQPPSVSLHDPATLAELDRLALPDAWLGLSFAPVGDVFYVSGGSTATVFEIGISPTAKLEMRRQFALVPEDKRKATDLIGDVTLSPNGRLIYAAAVLRNSIFVINPQSGMVIEEWKTGQRPYRILFHSDGASFYVSGWGDGSIYHHNATSGEILARYPVGPQPMDMVWRDKAPEVEQGEAPPQFKSRLFVALAGANNVAVFGVTENKTMFRVDSIYAALAPNNQPIGMTPSALALSEDEDRLYIVCSDANVVAQVAIAGKRGMVEGLIPTGAYPTSARVLKDRNLLVLNGRAPRGGGSASIMPDPTPEQMEAYGKTALESSAYHVQDEFRNPLPMGHALFRNETVKPPIQHVIYVLKEGRTYDEILGDVDGGKGNPANAVFGEDVTPNHHKLAREYALLDNFYVTGDSAAAGLSWSTAALAPPFLQLLGPGADAGRRKLDALEGGERAAQPPAGYLWSNAMQRRLSVRNYGMSVTNIEPAPASGVQVSAVKEPSLMQATNKAYRGADARYRDTERVKVFLKDLAEAETTSTLPELMILRLNNDRTAGSASKLPTPKAAVADNDAALGQLVAAVSRSRFWASTVIFVVETSTQGGPDHIDPHRAPAFVISPYTRNRGIDSTMYNSMSVLRSIEAVLGMVPMTMHDAGGPVMRAPFLASPDTAAYGAVGPRQNLEERNP</sequence>
<dbReference type="InterPro" id="IPR017850">
    <property type="entry name" value="Alkaline_phosphatase_core_sf"/>
</dbReference>
<evidence type="ECO:0000313" key="4">
    <source>
        <dbReference type="Proteomes" id="UP000593892"/>
    </source>
</evidence>
<dbReference type="InterPro" id="IPR007312">
    <property type="entry name" value="Phosphoesterase"/>
</dbReference>
<gene>
    <name evidence="3" type="ORF">IRI77_24905</name>
</gene>
<dbReference type="GO" id="GO:0016788">
    <property type="term" value="F:hydrolase activity, acting on ester bonds"/>
    <property type="evidence" value="ECO:0007669"/>
    <property type="project" value="InterPro"/>
</dbReference>
<reference evidence="3 4" key="1">
    <citation type="submission" date="2020-10" db="EMBL/GenBank/DDBJ databases">
        <title>Complete genome sequence of Paludibaculum fermentans P105T, a facultatively anaerobic acidobacterium capable of dissimilatory Fe(III) reduction.</title>
        <authorList>
            <person name="Dedysh S.N."/>
            <person name="Beletsky A.V."/>
            <person name="Kulichevskaya I.S."/>
            <person name="Mardanov A.V."/>
            <person name="Ravin N.V."/>
        </authorList>
    </citation>
    <scope>NUCLEOTIDE SEQUENCE [LARGE SCALE GENOMIC DNA]</scope>
    <source>
        <strain evidence="3 4">P105</strain>
    </source>
</reference>
<protein>
    <recommendedName>
        <fullName evidence="5">Phosphoesterase</fullName>
    </recommendedName>
</protein>
<evidence type="ECO:0000313" key="3">
    <source>
        <dbReference type="EMBL" id="QOY86034.1"/>
    </source>
</evidence>
<dbReference type="KEGG" id="pfer:IRI77_24905"/>
<dbReference type="Gene3D" id="2.130.10.10">
    <property type="entry name" value="YVTN repeat-like/Quinoprotein amine dehydrogenase"/>
    <property type="match status" value="3"/>
</dbReference>